<keyword evidence="4" id="KW-1185">Reference proteome</keyword>
<dbReference type="PANTHER" id="PTHR43775">
    <property type="entry name" value="FATTY ACID SYNTHASE"/>
    <property type="match status" value="1"/>
</dbReference>
<proteinExistence type="predicted"/>
<protein>
    <submittedName>
        <fullName evidence="3">Beta-ketoacyl reductase</fullName>
    </submittedName>
</protein>
<dbReference type="EMBL" id="JBHSQQ010000706">
    <property type="protein sequence ID" value="MFC5946391.1"/>
    <property type="molecule type" value="Genomic_DNA"/>
</dbReference>
<dbReference type="InterPro" id="IPR057326">
    <property type="entry name" value="KR_dom"/>
</dbReference>
<evidence type="ECO:0000313" key="4">
    <source>
        <dbReference type="Proteomes" id="UP001596207"/>
    </source>
</evidence>
<gene>
    <name evidence="3" type="ORF">ACFPZ4_33835</name>
</gene>
<feature type="non-terminal residue" evidence="3">
    <location>
        <position position="1"/>
    </location>
</feature>
<accession>A0ABW1I136</accession>
<reference evidence="4" key="1">
    <citation type="journal article" date="2019" name="Int. J. Syst. Evol. Microbiol.">
        <title>The Global Catalogue of Microorganisms (GCM) 10K type strain sequencing project: providing services to taxonomists for standard genome sequencing and annotation.</title>
        <authorList>
            <consortium name="The Broad Institute Genomics Platform"/>
            <consortium name="The Broad Institute Genome Sequencing Center for Infectious Disease"/>
            <person name="Wu L."/>
            <person name="Ma J."/>
        </authorList>
    </citation>
    <scope>NUCLEOTIDE SEQUENCE [LARGE SCALE GENOMIC DNA]</scope>
    <source>
        <strain evidence="4">CGMCC 4.7173</strain>
    </source>
</reference>
<dbReference type="PANTHER" id="PTHR43775:SF51">
    <property type="entry name" value="INACTIVE PHENOLPHTHIOCEROL SYNTHESIS POLYKETIDE SYNTHASE TYPE I PKS1-RELATED"/>
    <property type="match status" value="1"/>
</dbReference>
<sequence length="277" mass="28051">GPPPAEAAALVVSAGTVLVTGATGVLGQLVARHLATRHGARGLLLVSRSGPDAPGAADLVAELAGLGVVAQVVAADVTDRDALAVLLDEVTADRPLVGVVHAAGVLDDGVLPALTPARVDAVLAPKVDAAWHLHELTEKLDLAAFVLFSSASGLFGGPGQANHAAANAFLDALAQHRRSRGLTVTSMAWGPWANPDLPGGRPGHVDERRMSRGGFRPLDADEGMELFTEGLRHADPVVVPVALDLGVLGRLGPALPRLLHGLVRPASAAAPAAGRAA</sequence>
<dbReference type="InterPro" id="IPR050091">
    <property type="entry name" value="PKS_NRPS_Biosynth_Enz"/>
</dbReference>
<feature type="domain" description="Ketoreductase" evidence="2">
    <location>
        <begin position="15"/>
        <end position="195"/>
    </location>
</feature>
<dbReference type="SUPFAM" id="SSF51735">
    <property type="entry name" value="NAD(P)-binding Rossmann-fold domains"/>
    <property type="match status" value="1"/>
</dbReference>
<dbReference type="InterPro" id="IPR013968">
    <property type="entry name" value="PKS_KR"/>
</dbReference>
<comment type="caution">
    <text evidence="3">The sequence shown here is derived from an EMBL/GenBank/DDBJ whole genome shotgun (WGS) entry which is preliminary data.</text>
</comment>
<name>A0ABW1I136_9ACTN</name>
<organism evidence="3 4">
    <name type="scientific">Micromonospora harpali</name>
    <dbReference type="NCBI Taxonomy" id="1490225"/>
    <lineage>
        <taxon>Bacteria</taxon>
        <taxon>Bacillati</taxon>
        <taxon>Actinomycetota</taxon>
        <taxon>Actinomycetes</taxon>
        <taxon>Micromonosporales</taxon>
        <taxon>Micromonosporaceae</taxon>
        <taxon>Micromonospora</taxon>
    </lineage>
</organism>
<dbReference type="InterPro" id="IPR036291">
    <property type="entry name" value="NAD(P)-bd_dom_sf"/>
</dbReference>
<dbReference type="Pfam" id="PF08659">
    <property type="entry name" value="KR"/>
    <property type="match status" value="1"/>
</dbReference>
<dbReference type="Gene3D" id="3.40.50.720">
    <property type="entry name" value="NAD(P)-binding Rossmann-like Domain"/>
    <property type="match status" value="1"/>
</dbReference>
<evidence type="ECO:0000256" key="1">
    <source>
        <dbReference type="ARBA" id="ARBA00022679"/>
    </source>
</evidence>
<feature type="non-terminal residue" evidence="3">
    <location>
        <position position="277"/>
    </location>
</feature>
<dbReference type="RefSeq" id="WP_377539396.1">
    <property type="nucleotide sequence ID" value="NZ_JBHSQQ010000706.1"/>
</dbReference>
<keyword evidence="1" id="KW-0808">Transferase</keyword>
<evidence type="ECO:0000259" key="2">
    <source>
        <dbReference type="SMART" id="SM00822"/>
    </source>
</evidence>
<dbReference type="Proteomes" id="UP001596207">
    <property type="component" value="Unassembled WGS sequence"/>
</dbReference>
<evidence type="ECO:0000313" key="3">
    <source>
        <dbReference type="EMBL" id="MFC5946391.1"/>
    </source>
</evidence>
<dbReference type="CDD" id="cd08956">
    <property type="entry name" value="KR_3_FAS_SDR_x"/>
    <property type="match status" value="1"/>
</dbReference>
<dbReference type="SMART" id="SM00822">
    <property type="entry name" value="PKS_KR"/>
    <property type="match status" value="1"/>
</dbReference>